<dbReference type="Proteomes" id="UP000885931">
    <property type="component" value="Unassembled WGS sequence"/>
</dbReference>
<comment type="caution">
    <text evidence="2">The sequence shown here is derived from an EMBL/GenBank/DDBJ whole genome shotgun (WGS) entry which is preliminary data.</text>
</comment>
<dbReference type="Gene3D" id="3.40.50.150">
    <property type="entry name" value="Vaccinia Virus protein VP39"/>
    <property type="match status" value="1"/>
</dbReference>
<protein>
    <recommendedName>
        <fullName evidence="1">PRMT5 arginine-N-methyltransferase domain-containing protein</fullName>
    </recommendedName>
</protein>
<name>A0A7C0XA40_UNCW3</name>
<dbReference type="InterPro" id="IPR035075">
    <property type="entry name" value="PRMT5"/>
</dbReference>
<organism evidence="2">
    <name type="scientific">candidate division WOR-3 bacterium</name>
    <dbReference type="NCBI Taxonomy" id="2052148"/>
    <lineage>
        <taxon>Bacteria</taxon>
        <taxon>Bacteria division WOR-3</taxon>
    </lineage>
</organism>
<evidence type="ECO:0000259" key="1">
    <source>
        <dbReference type="Pfam" id="PF05185"/>
    </source>
</evidence>
<accession>A0A7C0XA40</accession>
<sequence length="164" mass="18973">MGFESPIAGQYNNGMEILNNLPEDKYLEIDDFLAFLGVYEDRKRLGAFERAMKKFRAKVVVEAGAGLGELAEVLLRTLQPEKLYLVEDNRPAYEYLKRRFGGRSDVEVVKGLIEEWEAPRNVDLLVQEFYGPLLYDESLEALSRLKFTPQEVFPNRGFLRYQVI</sequence>
<evidence type="ECO:0000313" key="2">
    <source>
        <dbReference type="EMBL" id="HDM89624.1"/>
    </source>
</evidence>
<dbReference type="InterPro" id="IPR029063">
    <property type="entry name" value="SAM-dependent_MTases_sf"/>
</dbReference>
<dbReference type="Pfam" id="PF05185">
    <property type="entry name" value="PRMT5"/>
    <property type="match status" value="1"/>
</dbReference>
<dbReference type="SUPFAM" id="SSF53335">
    <property type="entry name" value="S-adenosyl-L-methionine-dependent methyltransferases"/>
    <property type="match status" value="1"/>
</dbReference>
<proteinExistence type="predicted"/>
<gene>
    <name evidence="2" type="ORF">ENG67_00250</name>
</gene>
<reference evidence="2" key="1">
    <citation type="journal article" date="2020" name="mSystems">
        <title>Genome- and Community-Level Interaction Insights into Carbon Utilization and Element Cycling Functions of Hydrothermarchaeota in Hydrothermal Sediment.</title>
        <authorList>
            <person name="Zhou Z."/>
            <person name="Liu Y."/>
            <person name="Xu W."/>
            <person name="Pan J."/>
            <person name="Luo Z.H."/>
            <person name="Li M."/>
        </authorList>
    </citation>
    <scope>NUCLEOTIDE SEQUENCE [LARGE SCALE GENOMIC DNA]</scope>
    <source>
        <strain evidence="2">HyVt-237</strain>
    </source>
</reference>
<feature type="domain" description="PRMT5 arginine-N-methyltransferase" evidence="1">
    <location>
        <begin position="54"/>
        <end position="133"/>
    </location>
</feature>
<dbReference type="AlphaFoldDB" id="A0A7C0XA40"/>
<feature type="non-terminal residue" evidence="2">
    <location>
        <position position="164"/>
    </location>
</feature>
<dbReference type="EMBL" id="DRBW01000010">
    <property type="protein sequence ID" value="HDM89624.1"/>
    <property type="molecule type" value="Genomic_DNA"/>
</dbReference>